<dbReference type="EMBL" id="KN823078">
    <property type="protein sequence ID" value="KIO23705.1"/>
    <property type="molecule type" value="Genomic_DNA"/>
</dbReference>
<dbReference type="PANTHER" id="PTHR23057:SF0">
    <property type="entry name" value="JUXTAPOSED WITH ANOTHER ZINC FINGER PROTEIN 1"/>
    <property type="match status" value="1"/>
</dbReference>
<dbReference type="Gene3D" id="3.30.160.60">
    <property type="entry name" value="Classic Zinc Finger"/>
    <property type="match status" value="1"/>
</dbReference>
<reference evidence="6 7" key="1">
    <citation type="submission" date="2014-04" db="EMBL/GenBank/DDBJ databases">
        <authorList>
            <consortium name="DOE Joint Genome Institute"/>
            <person name="Kuo A."/>
            <person name="Girlanda M."/>
            <person name="Perotto S."/>
            <person name="Kohler A."/>
            <person name="Nagy L.G."/>
            <person name="Floudas D."/>
            <person name="Copeland A."/>
            <person name="Barry K.W."/>
            <person name="Cichocki N."/>
            <person name="Veneault-Fourrey C."/>
            <person name="LaButti K."/>
            <person name="Lindquist E.A."/>
            <person name="Lipzen A."/>
            <person name="Lundell T."/>
            <person name="Morin E."/>
            <person name="Murat C."/>
            <person name="Sun H."/>
            <person name="Tunlid A."/>
            <person name="Henrissat B."/>
            <person name="Grigoriev I.V."/>
            <person name="Hibbett D.S."/>
            <person name="Martin F."/>
            <person name="Nordberg H.P."/>
            <person name="Cantor M.N."/>
            <person name="Hua S.X."/>
        </authorList>
    </citation>
    <scope>NUCLEOTIDE SEQUENCE [LARGE SCALE GENOMIC DNA]</scope>
    <source>
        <strain evidence="6 7">MUT 4182</strain>
    </source>
</reference>
<keyword evidence="1" id="KW-0479">Metal-binding</keyword>
<name>A0A0C3Q487_9AGAM</name>
<gene>
    <name evidence="6" type="ORF">M407DRAFT_26835</name>
</gene>
<keyword evidence="7" id="KW-1185">Reference proteome</keyword>
<evidence type="ECO:0000256" key="5">
    <source>
        <dbReference type="SAM" id="MobiDB-lite"/>
    </source>
</evidence>
<evidence type="ECO:0008006" key="8">
    <source>
        <dbReference type="Google" id="ProtNLM"/>
    </source>
</evidence>
<sequence>MSQAINFRRRDSNASPSPHNTNGSLTNNNSLKNDVGLSPRWRASPMSFKMGSLIGSLGTRLYPGPGCSPTPALDAQDFKMGSVSTSYESRLLQALSTSHQTVNPDDGCSNYTCCGLPLTDLHALLDHFEESHVYVLDHQAMASPQQLEAAGAGAGGVAIPVPTGPSGAGYEDMQMNNMEMDEADMDAANTDSPLLGSGGSSSATSSQNSSPHMGSQAALTAAAASAVNSASTNGSIYPYYADLRNLMANAAATGVPTAATGSGATGGIMETAPVSAPPSNLSVQLAQLQQNQCIPPSLLFSPAGSPGSSRRQSMTTVTEGGESVSSTTTTAKTDAKATAAETAAKKSATTAAAANKPEDIDEEEEEDEELFEASEEVKAEVAALLADVKLDPDVRVVSGPGIVHPGPPPPTQATTSFSKPFKCPTPNCNKSYKQANGLKYHMTHGQCCFLPK</sequence>
<keyword evidence="2" id="KW-0677">Repeat</keyword>
<feature type="compositionally biased region" description="Low complexity" evidence="5">
    <location>
        <begin position="200"/>
        <end position="214"/>
    </location>
</feature>
<reference evidence="7" key="2">
    <citation type="submission" date="2015-01" db="EMBL/GenBank/DDBJ databases">
        <title>Evolutionary Origins and Diversification of the Mycorrhizal Mutualists.</title>
        <authorList>
            <consortium name="DOE Joint Genome Institute"/>
            <consortium name="Mycorrhizal Genomics Consortium"/>
            <person name="Kohler A."/>
            <person name="Kuo A."/>
            <person name="Nagy L.G."/>
            <person name="Floudas D."/>
            <person name="Copeland A."/>
            <person name="Barry K.W."/>
            <person name="Cichocki N."/>
            <person name="Veneault-Fourrey C."/>
            <person name="LaButti K."/>
            <person name="Lindquist E.A."/>
            <person name="Lipzen A."/>
            <person name="Lundell T."/>
            <person name="Morin E."/>
            <person name="Murat C."/>
            <person name="Riley R."/>
            <person name="Ohm R."/>
            <person name="Sun H."/>
            <person name="Tunlid A."/>
            <person name="Henrissat B."/>
            <person name="Grigoriev I.V."/>
            <person name="Hibbett D.S."/>
            <person name="Martin F."/>
        </authorList>
    </citation>
    <scope>NUCLEOTIDE SEQUENCE [LARGE SCALE GENOMIC DNA]</scope>
    <source>
        <strain evidence="7">MUT 4182</strain>
    </source>
</reference>
<dbReference type="Proteomes" id="UP000054248">
    <property type="component" value="Unassembled WGS sequence"/>
</dbReference>
<dbReference type="AlphaFoldDB" id="A0A0C3Q487"/>
<dbReference type="InterPro" id="IPR051580">
    <property type="entry name" value="ZnF-Chromatin_assoc"/>
</dbReference>
<dbReference type="InterPro" id="IPR036236">
    <property type="entry name" value="Znf_C2H2_sf"/>
</dbReference>
<evidence type="ECO:0000313" key="6">
    <source>
        <dbReference type="EMBL" id="KIO23705.1"/>
    </source>
</evidence>
<evidence type="ECO:0000256" key="2">
    <source>
        <dbReference type="ARBA" id="ARBA00022737"/>
    </source>
</evidence>
<proteinExistence type="predicted"/>
<dbReference type="GO" id="GO:0005634">
    <property type="term" value="C:nucleus"/>
    <property type="evidence" value="ECO:0007669"/>
    <property type="project" value="TreeGrafter"/>
</dbReference>
<accession>A0A0C3Q487</accession>
<protein>
    <recommendedName>
        <fullName evidence="8">C2H2-type domain-containing protein</fullName>
    </recommendedName>
</protein>
<dbReference type="HOGENOM" id="CLU_605787_0_0_1"/>
<feature type="region of interest" description="Disordered" evidence="5">
    <location>
        <begin position="1"/>
        <end position="33"/>
    </location>
</feature>
<dbReference type="STRING" id="1051891.A0A0C3Q487"/>
<dbReference type="SUPFAM" id="SSF57667">
    <property type="entry name" value="beta-beta-alpha zinc fingers"/>
    <property type="match status" value="1"/>
</dbReference>
<evidence type="ECO:0000256" key="1">
    <source>
        <dbReference type="ARBA" id="ARBA00022723"/>
    </source>
</evidence>
<evidence type="ECO:0000256" key="4">
    <source>
        <dbReference type="ARBA" id="ARBA00022833"/>
    </source>
</evidence>
<organism evidence="6 7">
    <name type="scientific">Tulasnella calospora MUT 4182</name>
    <dbReference type="NCBI Taxonomy" id="1051891"/>
    <lineage>
        <taxon>Eukaryota</taxon>
        <taxon>Fungi</taxon>
        <taxon>Dikarya</taxon>
        <taxon>Basidiomycota</taxon>
        <taxon>Agaricomycotina</taxon>
        <taxon>Agaricomycetes</taxon>
        <taxon>Cantharellales</taxon>
        <taxon>Tulasnellaceae</taxon>
        <taxon>Tulasnella</taxon>
    </lineage>
</organism>
<dbReference type="OrthoDB" id="1662883at2759"/>
<dbReference type="PANTHER" id="PTHR23057">
    <property type="entry name" value="JUXTAPOSED WITH ANOTHER ZINC FINGER PROTEIN 1"/>
    <property type="match status" value="1"/>
</dbReference>
<keyword evidence="4" id="KW-0862">Zinc</keyword>
<feature type="region of interest" description="Disordered" evidence="5">
    <location>
        <begin position="400"/>
        <end position="419"/>
    </location>
</feature>
<dbReference type="GO" id="GO:0008270">
    <property type="term" value="F:zinc ion binding"/>
    <property type="evidence" value="ECO:0007669"/>
    <property type="project" value="UniProtKB-KW"/>
</dbReference>
<evidence type="ECO:0000313" key="7">
    <source>
        <dbReference type="Proteomes" id="UP000054248"/>
    </source>
</evidence>
<feature type="compositionally biased region" description="Low complexity" evidence="5">
    <location>
        <begin position="20"/>
        <end position="33"/>
    </location>
</feature>
<evidence type="ECO:0000256" key="3">
    <source>
        <dbReference type="ARBA" id="ARBA00022771"/>
    </source>
</evidence>
<keyword evidence="3" id="KW-0863">Zinc-finger</keyword>
<feature type="region of interest" description="Disordered" evidence="5">
    <location>
        <begin position="299"/>
        <end position="367"/>
    </location>
</feature>
<feature type="compositionally biased region" description="Low complexity" evidence="5">
    <location>
        <begin position="315"/>
        <end position="354"/>
    </location>
</feature>
<feature type="region of interest" description="Disordered" evidence="5">
    <location>
        <begin position="187"/>
        <end position="214"/>
    </location>
</feature>